<protein>
    <submittedName>
        <fullName evidence="2">Uncharacterized protein</fullName>
    </submittedName>
</protein>
<keyword evidence="3" id="KW-1185">Reference proteome</keyword>
<feature type="region of interest" description="Disordered" evidence="1">
    <location>
        <begin position="1"/>
        <end position="30"/>
    </location>
</feature>
<feature type="compositionally biased region" description="Low complexity" evidence="1">
    <location>
        <begin position="7"/>
        <end position="20"/>
    </location>
</feature>
<sequence>MSQEIKVPTTPSVTPVSFPSLNNPPKAPEAPNLMSYIQGGTKEAIQDAVLSFSPLDQTAPPSPKSTLVAVQPMSIIPNSQVAAAVAEVCDYSPLLGDMS</sequence>
<proteinExistence type="predicted"/>
<organism evidence="2 3">
    <name type="scientific">Thanatephorus cucumeris (strain AG1-IB / isolate 7/3/14)</name>
    <name type="common">Lettuce bottom rot fungus</name>
    <name type="synonym">Rhizoctonia solani</name>
    <dbReference type="NCBI Taxonomy" id="1108050"/>
    <lineage>
        <taxon>Eukaryota</taxon>
        <taxon>Fungi</taxon>
        <taxon>Dikarya</taxon>
        <taxon>Basidiomycota</taxon>
        <taxon>Agaricomycotina</taxon>
        <taxon>Agaricomycetes</taxon>
        <taxon>Cantharellales</taxon>
        <taxon>Ceratobasidiaceae</taxon>
        <taxon>Rhizoctonia</taxon>
        <taxon>Rhizoctonia solani AG-1</taxon>
    </lineage>
</organism>
<dbReference type="AlphaFoldDB" id="A0A0B7F894"/>
<gene>
    <name evidence="2" type="ORF">RSOLAG1IB_11216</name>
</gene>
<evidence type="ECO:0000313" key="2">
    <source>
        <dbReference type="EMBL" id="CEL53084.1"/>
    </source>
</evidence>
<accession>A0A0B7F894</accession>
<evidence type="ECO:0000313" key="3">
    <source>
        <dbReference type="Proteomes" id="UP000059188"/>
    </source>
</evidence>
<dbReference type="EMBL" id="LN679210">
    <property type="protein sequence ID" value="CEL53084.1"/>
    <property type="molecule type" value="Genomic_DNA"/>
</dbReference>
<reference evidence="2 3" key="1">
    <citation type="submission" date="2014-11" db="EMBL/GenBank/DDBJ databases">
        <authorList>
            <person name="Wibberg Daniel"/>
        </authorList>
    </citation>
    <scope>NUCLEOTIDE SEQUENCE [LARGE SCALE GENOMIC DNA]</scope>
    <source>
        <strain evidence="2">Rhizoctonia solani AG1-IB 7/3/14</strain>
    </source>
</reference>
<evidence type="ECO:0000256" key="1">
    <source>
        <dbReference type="SAM" id="MobiDB-lite"/>
    </source>
</evidence>
<name>A0A0B7F894_THACB</name>
<dbReference type="Proteomes" id="UP000059188">
    <property type="component" value="Unassembled WGS sequence"/>
</dbReference>